<organism evidence="5 8">
    <name type="scientific">Didymodactylos carnosus</name>
    <dbReference type="NCBI Taxonomy" id="1234261"/>
    <lineage>
        <taxon>Eukaryota</taxon>
        <taxon>Metazoa</taxon>
        <taxon>Spiralia</taxon>
        <taxon>Gnathifera</taxon>
        <taxon>Rotifera</taxon>
        <taxon>Eurotatoria</taxon>
        <taxon>Bdelloidea</taxon>
        <taxon>Philodinida</taxon>
        <taxon>Philodinidae</taxon>
        <taxon>Didymodactylos</taxon>
    </lineage>
</organism>
<evidence type="ECO:0000313" key="5">
    <source>
        <dbReference type="EMBL" id="CAF0815522.1"/>
    </source>
</evidence>
<keyword evidence="1" id="KW-0547">Nucleotide-binding</keyword>
<dbReference type="PANTHER" id="PTHR44329">
    <property type="entry name" value="SERINE/THREONINE-PROTEIN KINASE TNNI3K-RELATED"/>
    <property type="match status" value="1"/>
</dbReference>
<dbReference type="PROSITE" id="PS50011">
    <property type="entry name" value="PROTEIN_KINASE_DOM"/>
    <property type="match status" value="1"/>
</dbReference>
<dbReference type="SUPFAM" id="SSF56112">
    <property type="entry name" value="Protein kinase-like (PK-like)"/>
    <property type="match status" value="1"/>
</dbReference>
<dbReference type="EMBL" id="CAJOBC010000568">
    <property type="protein sequence ID" value="CAF3601578.1"/>
    <property type="molecule type" value="Genomic_DNA"/>
</dbReference>
<feature type="binding site" evidence="1">
    <location>
        <position position="201"/>
    </location>
    <ligand>
        <name>ATP</name>
        <dbReference type="ChEBI" id="CHEBI:30616"/>
    </ligand>
</feature>
<dbReference type="InterPro" id="IPR011009">
    <property type="entry name" value="Kinase-like_dom_sf"/>
</dbReference>
<name>A0A813TXF2_9BILA</name>
<feature type="compositionally biased region" description="Basic residues" evidence="2">
    <location>
        <begin position="96"/>
        <end position="123"/>
    </location>
</feature>
<evidence type="ECO:0000259" key="3">
    <source>
        <dbReference type="PROSITE" id="PS50011"/>
    </source>
</evidence>
<dbReference type="Gene3D" id="1.10.510.10">
    <property type="entry name" value="Transferase(Phosphotransferase) domain 1"/>
    <property type="match status" value="1"/>
</dbReference>
<reference evidence="5" key="1">
    <citation type="submission" date="2021-02" db="EMBL/GenBank/DDBJ databases">
        <authorList>
            <person name="Nowell W R."/>
        </authorList>
    </citation>
    <scope>NUCLEOTIDE SEQUENCE</scope>
</reference>
<dbReference type="EMBL" id="CAJOBA010000171">
    <property type="protein sequence ID" value="CAF3510740.1"/>
    <property type="molecule type" value="Genomic_DNA"/>
</dbReference>
<dbReference type="InterPro" id="IPR017441">
    <property type="entry name" value="Protein_kinase_ATP_BS"/>
</dbReference>
<dbReference type="EMBL" id="CAJNOK010000171">
    <property type="protein sequence ID" value="CAF0734363.1"/>
    <property type="molecule type" value="Genomic_DNA"/>
</dbReference>
<accession>A0A813TXF2</accession>
<evidence type="ECO:0000313" key="6">
    <source>
        <dbReference type="EMBL" id="CAF3510740.1"/>
    </source>
</evidence>
<proteinExistence type="predicted"/>
<dbReference type="GO" id="GO:0004674">
    <property type="term" value="F:protein serine/threonine kinase activity"/>
    <property type="evidence" value="ECO:0007669"/>
    <property type="project" value="TreeGrafter"/>
</dbReference>
<feature type="region of interest" description="Disordered" evidence="2">
    <location>
        <begin position="1"/>
        <end position="131"/>
    </location>
</feature>
<evidence type="ECO:0000313" key="7">
    <source>
        <dbReference type="EMBL" id="CAF3601578.1"/>
    </source>
</evidence>
<dbReference type="Proteomes" id="UP000682733">
    <property type="component" value="Unassembled WGS sequence"/>
</dbReference>
<dbReference type="InterPro" id="IPR051681">
    <property type="entry name" value="Ser/Thr_Kinases-Pseudokinases"/>
</dbReference>
<dbReference type="PROSITE" id="PS00107">
    <property type="entry name" value="PROTEIN_KINASE_ATP"/>
    <property type="match status" value="1"/>
</dbReference>
<dbReference type="Proteomes" id="UP000677228">
    <property type="component" value="Unassembled WGS sequence"/>
</dbReference>
<feature type="compositionally biased region" description="Basic residues" evidence="2">
    <location>
        <begin position="20"/>
        <end position="89"/>
    </location>
</feature>
<dbReference type="Proteomes" id="UP000663829">
    <property type="component" value="Unassembled WGS sequence"/>
</dbReference>
<sequence length="466" mass="52884">MSSNVNLIIGKTRSASTKSKQSRKKLPPRTGTKRKTPVRRPKKSTKNPAINKHRKRLSRGKRKRTRTTGKVKTSKKSKKSRPALKRKRGKSDGRSPKRGKSNGRSPKRAGVRKTRKNRRHIPKPKATANKNNLNVFDIRKPVKQVLKKRAQKQIKSTEKQHKAEEIPMIKASEVKLGKELGKGGFGKVVKGTYKGRVVAVKIPLRKEDFAEALIEFGELRNFLHRNVVEAIAYCEDPPMFIMEFMGGNTLYSWLHDSNKHTPMNWYQGVSLLLDTARGVRLLHDAGSIHGDLSTNNVLLTDDHTTAKISDFGTVQVIEKYINASLAGQVDEAVGAFRWMAPQRLRFSKPDAYSDVWSFGCIIMEFITKPRRIPFYEADTTILMSKLEQYTKGDIRDLGIPLGEFDPTAPEKLAEVMYRCLKAQRIDRLDYREIVEILQEILENIKDNGKKTTASGKGGVIDKSKWR</sequence>
<evidence type="ECO:0000313" key="4">
    <source>
        <dbReference type="EMBL" id="CAF0734363.1"/>
    </source>
</evidence>
<feature type="domain" description="Protein kinase" evidence="3">
    <location>
        <begin position="174"/>
        <end position="441"/>
    </location>
</feature>
<dbReference type="GO" id="GO:0005524">
    <property type="term" value="F:ATP binding"/>
    <property type="evidence" value="ECO:0007669"/>
    <property type="project" value="UniProtKB-UniRule"/>
</dbReference>
<dbReference type="InterPro" id="IPR001245">
    <property type="entry name" value="Ser-Thr/Tyr_kinase_cat_dom"/>
</dbReference>
<evidence type="ECO:0000256" key="2">
    <source>
        <dbReference type="SAM" id="MobiDB-lite"/>
    </source>
</evidence>
<dbReference type="OrthoDB" id="4062651at2759"/>
<dbReference type="AlphaFoldDB" id="A0A813TXF2"/>
<dbReference type="Proteomes" id="UP000681722">
    <property type="component" value="Unassembled WGS sequence"/>
</dbReference>
<keyword evidence="8" id="KW-1185">Reference proteome</keyword>
<comment type="caution">
    <text evidence="5">The sequence shown here is derived from an EMBL/GenBank/DDBJ whole genome shotgun (WGS) entry which is preliminary data.</text>
</comment>
<keyword evidence="1" id="KW-0067">ATP-binding</keyword>
<evidence type="ECO:0000313" key="8">
    <source>
        <dbReference type="Proteomes" id="UP000663829"/>
    </source>
</evidence>
<evidence type="ECO:0000256" key="1">
    <source>
        <dbReference type="PROSITE-ProRule" id="PRU10141"/>
    </source>
</evidence>
<dbReference type="InterPro" id="IPR000719">
    <property type="entry name" value="Prot_kinase_dom"/>
</dbReference>
<dbReference type="Gene3D" id="3.30.200.20">
    <property type="entry name" value="Phosphorylase Kinase, domain 1"/>
    <property type="match status" value="1"/>
</dbReference>
<dbReference type="Pfam" id="PF07714">
    <property type="entry name" value="PK_Tyr_Ser-Thr"/>
    <property type="match status" value="1"/>
</dbReference>
<dbReference type="EMBL" id="CAJNOQ010000568">
    <property type="protein sequence ID" value="CAF0815522.1"/>
    <property type="molecule type" value="Genomic_DNA"/>
</dbReference>
<gene>
    <name evidence="5" type="ORF">GPM918_LOCUS4265</name>
    <name evidence="4" type="ORF">OVA965_LOCUS1035</name>
    <name evidence="7" type="ORF">SRO942_LOCUS4266</name>
    <name evidence="6" type="ORF">TMI583_LOCUS1036</name>
</gene>
<protein>
    <recommendedName>
        <fullName evidence="3">Protein kinase domain-containing protein</fullName>
    </recommendedName>
</protein>